<dbReference type="AlphaFoldDB" id="A0A1M5LLR9"/>
<organism evidence="1 2">
    <name type="scientific">Hydrocarboniphaga daqingensis</name>
    <dbReference type="NCBI Taxonomy" id="490188"/>
    <lineage>
        <taxon>Bacteria</taxon>
        <taxon>Pseudomonadati</taxon>
        <taxon>Pseudomonadota</taxon>
        <taxon>Gammaproteobacteria</taxon>
        <taxon>Nevskiales</taxon>
        <taxon>Nevskiaceae</taxon>
        <taxon>Hydrocarboniphaga</taxon>
    </lineage>
</organism>
<gene>
    <name evidence="1" type="ORF">SAMN04488068_0981</name>
</gene>
<reference evidence="1 2" key="1">
    <citation type="submission" date="2016-11" db="EMBL/GenBank/DDBJ databases">
        <authorList>
            <person name="Jaros S."/>
            <person name="Januszkiewicz K."/>
            <person name="Wedrychowicz H."/>
        </authorList>
    </citation>
    <scope>NUCLEOTIDE SEQUENCE [LARGE SCALE GENOMIC DNA]</scope>
    <source>
        <strain evidence="1 2">CGMCC 1.7049</strain>
    </source>
</reference>
<evidence type="ECO:0000313" key="2">
    <source>
        <dbReference type="Proteomes" id="UP000199758"/>
    </source>
</evidence>
<dbReference type="RefSeq" id="WP_072894761.1">
    <property type="nucleotide sequence ID" value="NZ_FQWZ01000002.1"/>
</dbReference>
<dbReference type="OrthoDB" id="7412671at2"/>
<dbReference type="STRING" id="490188.SAMN04488068_0981"/>
<keyword evidence="2" id="KW-1185">Reference proteome</keyword>
<proteinExistence type="predicted"/>
<dbReference type="EMBL" id="FQWZ01000002">
    <property type="protein sequence ID" value="SHG66054.1"/>
    <property type="molecule type" value="Genomic_DNA"/>
</dbReference>
<accession>A0A1M5LLR9</accession>
<dbReference type="Proteomes" id="UP000199758">
    <property type="component" value="Unassembled WGS sequence"/>
</dbReference>
<protein>
    <recommendedName>
        <fullName evidence="3">(2Fe-2S) ferredoxin domain-containing protein</fullName>
    </recommendedName>
</protein>
<evidence type="ECO:0000313" key="1">
    <source>
        <dbReference type="EMBL" id="SHG66054.1"/>
    </source>
</evidence>
<sequence>MSKRSRRMREEAVLVCKPCLHEQGRDADVDGVPLDEWLRLQLQALPGPALPLSRCKCLDLCPRHGVVVALGGRLAGSKPLHVVKNDDPPERVLRWLATRQT</sequence>
<name>A0A1M5LLR9_9GAMM</name>
<evidence type="ECO:0008006" key="3">
    <source>
        <dbReference type="Google" id="ProtNLM"/>
    </source>
</evidence>